<gene>
    <name evidence="1" type="ORF">CA606_12140</name>
</gene>
<reference evidence="2" key="1">
    <citation type="submission" date="2017-09" db="EMBL/GenBank/DDBJ databases">
        <title>Genome evolution observed in wild isolates of Caulobacter crescentus.</title>
        <authorList>
            <person name="Ely B."/>
            <person name="Wilson K."/>
            <person name="Scott D."/>
        </authorList>
    </citation>
    <scope>NUCLEOTIDE SEQUENCE [LARGE SCALE GENOMIC DNA]</scope>
    <source>
        <strain evidence="2">CB13b1a</strain>
    </source>
</reference>
<accession>A0A290MML7</accession>
<dbReference type="EMBL" id="CP023315">
    <property type="protein sequence ID" value="ATC33015.1"/>
    <property type="molecule type" value="Genomic_DNA"/>
</dbReference>
<evidence type="ECO:0000313" key="2">
    <source>
        <dbReference type="Proteomes" id="UP000217311"/>
    </source>
</evidence>
<name>A0A290MML7_CAUVI</name>
<dbReference type="PROSITE" id="PS51257">
    <property type="entry name" value="PROKAR_LIPOPROTEIN"/>
    <property type="match status" value="1"/>
</dbReference>
<proteinExistence type="predicted"/>
<dbReference type="AlphaFoldDB" id="A0A290MML7"/>
<dbReference type="RefSeq" id="WP_096052406.1">
    <property type="nucleotide sequence ID" value="NZ_CP023315.3"/>
</dbReference>
<protein>
    <submittedName>
        <fullName evidence="1">Uncharacterized protein</fullName>
    </submittedName>
</protein>
<dbReference type="Proteomes" id="UP000217311">
    <property type="component" value="Chromosome"/>
</dbReference>
<organism evidence="1 2">
    <name type="scientific">Caulobacter vibrioides</name>
    <name type="common">Caulobacter crescentus</name>
    <dbReference type="NCBI Taxonomy" id="155892"/>
    <lineage>
        <taxon>Bacteria</taxon>
        <taxon>Pseudomonadati</taxon>
        <taxon>Pseudomonadota</taxon>
        <taxon>Alphaproteobacteria</taxon>
        <taxon>Caulobacterales</taxon>
        <taxon>Caulobacteraceae</taxon>
        <taxon>Caulobacter</taxon>
    </lineage>
</organism>
<sequence length="341" mass="37935">MKQHVLDYLERHHGALLAFWTTGGACEATVEEHCDLVYTLELTGEIGRIHPSAAANFAQLLSGYGLPGWKRRGEANQLNVHNCAYAFGTLNLLRPHHGDLYARVLEGRELMLDEIIDEQSATPRYPKWLGHHNWRVSHWIGGAPSILWSLGHSQYAPAAALKPLAERILAGADKCLDRKTGLIKLYKVEALQKLFRLLYGVRHDPDLGDLGGVAHILWVNHAAGRSYIAPESLLAKSSELFRAHAPFMEAVPYCLDFDVVQIVRTAAMQVGSVSPDDVRRATGMMASIEGFFASRLNAEYRLHKLPGALATYHECAMLAEQGSIDGLRMKPVDIIRKAFWL</sequence>
<evidence type="ECO:0000313" key="1">
    <source>
        <dbReference type="EMBL" id="ATC33015.1"/>
    </source>
</evidence>